<gene>
    <name evidence="1" type="ORF">DAT39_006695</name>
</gene>
<accession>A0A8J4XD11</accession>
<dbReference type="EMBL" id="QNUK01000071">
    <property type="protein sequence ID" value="KAF5903603.1"/>
    <property type="molecule type" value="Genomic_DNA"/>
</dbReference>
<evidence type="ECO:0000313" key="2">
    <source>
        <dbReference type="Proteomes" id="UP000727407"/>
    </source>
</evidence>
<name>A0A8J4XD11_CLAMG</name>
<keyword evidence="2" id="KW-1185">Reference proteome</keyword>
<evidence type="ECO:0000313" key="1">
    <source>
        <dbReference type="EMBL" id="KAF5903603.1"/>
    </source>
</evidence>
<organism evidence="1 2">
    <name type="scientific">Clarias magur</name>
    <name type="common">Asian catfish</name>
    <name type="synonym">Macropteronotus magur</name>
    <dbReference type="NCBI Taxonomy" id="1594786"/>
    <lineage>
        <taxon>Eukaryota</taxon>
        <taxon>Metazoa</taxon>
        <taxon>Chordata</taxon>
        <taxon>Craniata</taxon>
        <taxon>Vertebrata</taxon>
        <taxon>Euteleostomi</taxon>
        <taxon>Actinopterygii</taxon>
        <taxon>Neopterygii</taxon>
        <taxon>Teleostei</taxon>
        <taxon>Ostariophysi</taxon>
        <taxon>Siluriformes</taxon>
        <taxon>Clariidae</taxon>
        <taxon>Clarias</taxon>
    </lineage>
</organism>
<comment type="caution">
    <text evidence="1">The sequence shown here is derived from an EMBL/GenBank/DDBJ whole genome shotgun (WGS) entry which is preliminary data.</text>
</comment>
<proteinExistence type="predicted"/>
<dbReference type="AlphaFoldDB" id="A0A8J4XD11"/>
<reference evidence="1" key="1">
    <citation type="submission" date="2020-07" db="EMBL/GenBank/DDBJ databases">
        <title>Clarias magur genome sequencing, assembly and annotation.</title>
        <authorList>
            <person name="Kushwaha B."/>
            <person name="Kumar R."/>
            <person name="Das P."/>
            <person name="Joshi C.G."/>
            <person name="Kumar D."/>
            <person name="Nagpure N.S."/>
            <person name="Pandey M."/>
            <person name="Agarwal S."/>
            <person name="Srivastava S."/>
            <person name="Singh M."/>
            <person name="Sahoo L."/>
            <person name="Jayasankar P."/>
            <person name="Meher P.K."/>
            <person name="Koringa P.G."/>
            <person name="Iquebal M.A."/>
            <person name="Das S.P."/>
            <person name="Bit A."/>
            <person name="Patnaik S."/>
            <person name="Patel N."/>
            <person name="Shah T.M."/>
            <person name="Hinsu A."/>
            <person name="Jena J.K."/>
        </authorList>
    </citation>
    <scope>NUCLEOTIDE SEQUENCE</scope>
    <source>
        <strain evidence="1">CIFAMagur01</strain>
        <tissue evidence="1">Testis</tissue>
    </source>
</reference>
<protein>
    <submittedName>
        <fullName evidence="1">Uncharacterized protein</fullName>
    </submittedName>
</protein>
<sequence length="109" mass="11884">MAPLDGASYFNMKQGSKCVHTMGLHGCRVGTCLKPIYQPKCSGDNTSGFNSMQSDINREHRDILLSQQSFTNKAAGAFHTLAITSEGRPGETQPYNSTFQLRRCVDPGA</sequence>
<dbReference type="Proteomes" id="UP000727407">
    <property type="component" value="Unassembled WGS sequence"/>
</dbReference>